<sequence length="502" mass="53806">MPATEATLEQPWMIAGNLGAEVHETHTGLVALLGARAYKAKKAVVTDFLDFSTVDRREAACRREVELNRRLAPDSYLGIGRFRAPDGADEPVIVMRRYPDSARLAALVRAGMDVRDHLTAIATVLARFHRDAARGPAIDHEASHGAVAERWQENLGELQQHAGTVVSAARLAEVTRLARLFLAGRHALYAQRSTDGRVVDGHGDLLGEDIFCTAEGPVLLDCLEFDDRLRYVDGIDDAAFLAMDLEFLGSRTSGDFFLAEYRRQAGDPAPRSLADFCIAYRAVVRAKVDCVRVGQGHADAAGDAQRHLSIAEQHLRAATVRLVVVGGGPGTGKTTLARALADRLGAQVISTDDVRRDLQDCGAIGGPIGDLDAGLYAPENAGTVYAEVLSRARASLSAGRSVILDGTWRDAGRRTAARLVAADTSCPVIELRCVLPVEEAVRRVAARGSSTSDATPAIAAKLAAEEAEWPQARPIGTGRPLDENVAEALRECLAALWPPSRP</sequence>
<dbReference type="EMBL" id="CP003053">
    <property type="protein sequence ID" value="AFM16296.1"/>
    <property type="molecule type" value="Genomic_DNA"/>
</dbReference>
<evidence type="ECO:0000313" key="2">
    <source>
        <dbReference type="Proteomes" id="UP000006057"/>
    </source>
</evidence>
<dbReference type="STRING" id="710421.Mycch_1496"/>
<dbReference type="InterPro" id="IPR052732">
    <property type="entry name" value="Cell-binding_unc_protein"/>
</dbReference>
<dbReference type="Proteomes" id="UP000006057">
    <property type="component" value="Chromosome"/>
</dbReference>
<evidence type="ECO:0008006" key="3">
    <source>
        <dbReference type="Google" id="ProtNLM"/>
    </source>
</evidence>
<keyword evidence="2" id="KW-1185">Reference proteome</keyword>
<dbReference type="HOGENOM" id="CLU_026771_1_1_11"/>
<name>I4BG89_MYCCN</name>
<dbReference type="SUPFAM" id="SSF56112">
    <property type="entry name" value="Protein kinase-like (PK-like)"/>
    <property type="match status" value="1"/>
</dbReference>
<proteinExistence type="predicted"/>
<dbReference type="Gene3D" id="3.40.50.300">
    <property type="entry name" value="P-loop containing nucleotide triphosphate hydrolases"/>
    <property type="match status" value="1"/>
</dbReference>
<dbReference type="eggNOG" id="COG2187">
    <property type="taxonomic scope" value="Bacteria"/>
</dbReference>
<dbReference type="PANTHER" id="PTHR43883">
    <property type="entry name" value="SLR0207 PROTEIN"/>
    <property type="match status" value="1"/>
</dbReference>
<dbReference type="InterPro" id="IPR027417">
    <property type="entry name" value="P-loop_NTPase"/>
</dbReference>
<accession>I4BG89</accession>
<dbReference type="KEGG" id="mcb:Mycch_1496"/>
<gene>
    <name evidence="1" type="ordered locus">Mycch_1496</name>
</gene>
<dbReference type="Pfam" id="PF13671">
    <property type="entry name" value="AAA_33"/>
    <property type="match status" value="1"/>
</dbReference>
<evidence type="ECO:0000313" key="1">
    <source>
        <dbReference type="EMBL" id="AFM16296.1"/>
    </source>
</evidence>
<dbReference type="PATRIC" id="fig|710421.3.peg.1500"/>
<dbReference type="SUPFAM" id="SSF52540">
    <property type="entry name" value="P-loop containing nucleoside triphosphate hydrolases"/>
    <property type="match status" value="1"/>
</dbReference>
<reference evidence="1 2" key="1">
    <citation type="submission" date="2012-06" db="EMBL/GenBank/DDBJ databases">
        <title>Complete sequence of chromosome of Mycobacterium chubuense NBB4.</title>
        <authorList>
            <consortium name="US DOE Joint Genome Institute"/>
            <person name="Lucas S."/>
            <person name="Han J."/>
            <person name="Lapidus A."/>
            <person name="Cheng J.-F."/>
            <person name="Goodwin L."/>
            <person name="Pitluck S."/>
            <person name="Peters L."/>
            <person name="Mikhailova N."/>
            <person name="Teshima H."/>
            <person name="Detter J.C."/>
            <person name="Han C."/>
            <person name="Tapia R."/>
            <person name="Land M."/>
            <person name="Hauser L."/>
            <person name="Kyrpides N."/>
            <person name="Ivanova N."/>
            <person name="Pagani I."/>
            <person name="Mattes T."/>
            <person name="Holmes A."/>
            <person name="Rutledge P."/>
            <person name="Paulsen I."/>
            <person name="Coleman N."/>
            <person name="Woyke T."/>
        </authorList>
    </citation>
    <scope>NUCLEOTIDE SEQUENCE [LARGE SCALE GENOMIC DNA]</scope>
    <source>
        <strain evidence="1 2">NBB4</strain>
    </source>
</reference>
<protein>
    <recommendedName>
        <fullName evidence="3">Adenylate kinase</fullName>
    </recommendedName>
</protein>
<dbReference type="InterPro" id="IPR011009">
    <property type="entry name" value="Kinase-like_dom_sf"/>
</dbReference>
<dbReference type="PANTHER" id="PTHR43883:SF1">
    <property type="entry name" value="GLUCONOKINASE"/>
    <property type="match status" value="1"/>
</dbReference>
<organism evidence="1 2">
    <name type="scientific">Mycolicibacterium chubuense (strain NBB4)</name>
    <name type="common">Mycobacterium chubuense</name>
    <dbReference type="NCBI Taxonomy" id="710421"/>
    <lineage>
        <taxon>Bacteria</taxon>
        <taxon>Bacillati</taxon>
        <taxon>Actinomycetota</taxon>
        <taxon>Actinomycetes</taxon>
        <taxon>Mycobacteriales</taxon>
        <taxon>Mycobacteriaceae</taxon>
        <taxon>Mycolicibacterium</taxon>
    </lineage>
</organism>
<dbReference type="AlphaFoldDB" id="I4BG89"/>
<dbReference type="eggNOG" id="COG0645">
    <property type="taxonomic scope" value="Bacteria"/>
</dbReference>